<dbReference type="OrthoDB" id="4808534at2"/>
<evidence type="ECO:0000313" key="2">
    <source>
        <dbReference type="EMBL" id="KAA5828370.1"/>
    </source>
</evidence>
<keyword evidence="1" id="KW-0472">Membrane</keyword>
<keyword evidence="1" id="KW-0812">Transmembrane</keyword>
<dbReference type="Proteomes" id="UP000323946">
    <property type="component" value="Unassembled WGS sequence"/>
</dbReference>
<keyword evidence="1" id="KW-1133">Transmembrane helix</keyword>
<reference evidence="2 3" key="1">
    <citation type="submission" date="2019-09" db="EMBL/GenBank/DDBJ databases">
        <title>Draft genome sequence of the thermophilic Saccharopolyspora hirsuta VKM Ac-666T.</title>
        <authorList>
            <person name="Lobastova T.G."/>
            <person name="Fokina V."/>
            <person name="Bragin E.Y."/>
            <person name="Shtratnikova V.Y."/>
            <person name="Starodumova I.P."/>
            <person name="Tarlachkov S.V."/>
            <person name="Donova M.V."/>
        </authorList>
    </citation>
    <scope>NUCLEOTIDE SEQUENCE [LARGE SCALE GENOMIC DNA]</scope>
    <source>
        <strain evidence="2 3">VKM Ac-666</strain>
    </source>
</reference>
<organism evidence="2 3">
    <name type="scientific">Saccharopolyspora hirsuta</name>
    <dbReference type="NCBI Taxonomy" id="1837"/>
    <lineage>
        <taxon>Bacteria</taxon>
        <taxon>Bacillati</taxon>
        <taxon>Actinomycetota</taxon>
        <taxon>Actinomycetes</taxon>
        <taxon>Pseudonocardiales</taxon>
        <taxon>Pseudonocardiaceae</taxon>
        <taxon>Saccharopolyspora</taxon>
    </lineage>
</organism>
<accession>A0A5M7BI48</accession>
<dbReference type="EMBL" id="VWPH01000015">
    <property type="protein sequence ID" value="KAA5828370.1"/>
    <property type="molecule type" value="Genomic_DNA"/>
</dbReference>
<comment type="caution">
    <text evidence="2">The sequence shown here is derived from an EMBL/GenBank/DDBJ whole genome shotgun (WGS) entry which is preliminary data.</text>
</comment>
<dbReference type="RefSeq" id="WP_150069870.1">
    <property type="nucleotide sequence ID" value="NZ_VWPH01000015.1"/>
</dbReference>
<protein>
    <submittedName>
        <fullName evidence="2">Uncharacterized protein</fullName>
    </submittedName>
</protein>
<feature type="transmembrane region" description="Helical" evidence="1">
    <location>
        <begin position="20"/>
        <end position="42"/>
    </location>
</feature>
<proteinExistence type="predicted"/>
<name>A0A5M7BI48_SACHI</name>
<dbReference type="AlphaFoldDB" id="A0A5M7BI48"/>
<keyword evidence="3" id="KW-1185">Reference proteome</keyword>
<evidence type="ECO:0000256" key="1">
    <source>
        <dbReference type="SAM" id="Phobius"/>
    </source>
</evidence>
<feature type="transmembrane region" description="Helical" evidence="1">
    <location>
        <begin position="54"/>
        <end position="75"/>
    </location>
</feature>
<sequence>MSSDPEYVQVWGDAVNPKHLWISVLLGAATGLGALLAAGAALRGTSVSPELQDGYSLLAGLLGCIVAAVVCAKLFPPKRTVREHALSPDEHQAAIQEIVAANGRGSTGALSPHAARELRSVGLHDAFARRQEVEP</sequence>
<gene>
    <name evidence="2" type="ORF">F1721_28420</name>
</gene>
<evidence type="ECO:0000313" key="3">
    <source>
        <dbReference type="Proteomes" id="UP000323946"/>
    </source>
</evidence>